<gene>
    <name evidence="2" type="ORF">AWR27_11150</name>
</gene>
<dbReference type="GO" id="GO:0004553">
    <property type="term" value="F:hydrolase activity, hydrolyzing O-glycosyl compounds"/>
    <property type="evidence" value="ECO:0007669"/>
    <property type="project" value="InterPro"/>
</dbReference>
<dbReference type="GO" id="GO:0016052">
    <property type="term" value="P:carbohydrate catabolic process"/>
    <property type="evidence" value="ECO:0007669"/>
    <property type="project" value="InterPro"/>
</dbReference>
<dbReference type="CDD" id="cd09620">
    <property type="entry name" value="CBM9_like_3"/>
    <property type="match status" value="1"/>
</dbReference>
<protein>
    <recommendedName>
        <fullName evidence="1">Carbohydrate-binding domain-containing protein</fullName>
    </recommendedName>
</protein>
<reference evidence="2 3" key="1">
    <citation type="submission" date="2016-01" db="EMBL/GenBank/DDBJ databases">
        <authorList>
            <person name="Oliw E.H."/>
        </authorList>
    </citation>
    <scope>NUCLEOTIDE SEQUENCE [LARGE SCALE GENOMIC DNA]</scope>
    <source>
        <strain evidence="2 3">DY10</strain>
    </source>
</reference>
<evidence type="ECO:0000259" key="1">
    <source>
        <dbReference type="Pfam" id="PF06452"/>
    </source>
</evidence>
<sequence length="228" mass="26082">MGGVRAIGQTQPADSTSLTIRPTDDFTVNGLGDHPAWAKTDWLTISAQKARPKPLTTRAKLLYSTTGLYVLFRCDDETLTATIETDYGPLYNEDVVEIFLWPDTSVPIYFEYELSPLNYELPLLVPNLNNKFMGWKPWQYGPRERVQHATSAWGGDKRSRASVSGWVAEFFIPYRLLSPIVQTPPNRGTRWRGNLYRIDYDRGYATWAWQKTGGSFHEFGRFGTLIFE</sequence>
<dbReference type="Proteomes" id="UP000187941">
    <property type="component" value="Chromosome"/>
</dbReference>
<keyword evidence="3" id="KW-1185">Reference proteome</keyword>
<dbReference type="STRING" id="1178516.AWR27_11150"/>
<dbReference type="Gene3D" id="2.60.40.1190">
    <property type="match status" value="1"/>
</dbReference>
<organism evidence="2 3">
    <name type="scientific">Spirosoma montaniterrae</name>
    <dbReference type="NCBI Taxonomy" id="1178516"/>
    <lineage>
        <taxon>Bacteria</taxon>
        <taxon>Pseudomonadati</taxon>
        <taxon>Bacteroidota</taxon>
        <taxon>Cytophagia</taxon>
        <taxon>Cytophagales</taxon>
        <taxon>Cytophagaceae</taxon>
        <taxon>Spirosoma</taxon>
    </lineage>
</organism>
<dbReference type="GO" id="GO:0030246">
    <property type="term" value="F:carbohydrate binding"/>
    <property type="evidence" value="ECO:0007669"/>
    <property type="project" value="InterPro"/>
</dbReference>
<evidence type="ECO:0000313" key="3">
    <source>
        <dbReference type="Proteomes" id="UP000187941"/>
    </source>
</evidence>
<feature type="domain" description="Carbohydrate-binding" evidence="1">
    <location>
        <begin position="35"/>
        <end position="111"/>
    </location>
</feature>
<dbReference type="SUPFAM" id="SSF49344">
    <property type="entry name" value="CBD9-like"/>
    <property type="match status" value="1"/>
</dbReference>
<dbReference type="AlphaFoldDB" id="A0A1P9X470"/>
<dbReference type="EMBL" id="CP014263">
    <property type="protein sequence ID" value="AQG82440.1"/>
    <property type="molecule type" value="Genomic_DNA"/>
</dbReference>
<dbReference type="KEGG" id="smon:AWR27_11150"/>
<dbReference type="OrthoDB" id="9786766at2"/>
<dbReference type="Pfam" id="PF06452">
    <property type="entry name" value="CBM9_1"/>
    <property type="match status" value="1"/>
</dbReference>
<accession>A0A1P9X470</accession>
<name>A0A1P9X470_9BACT</name>
<proteinExistence type="predicted"/>
<dbReference type="InterPro" id="IPR010502">
    <property type="entry name" value="Carb-bd_dom_fam9"/>
</dbReference>
<evidence type="ECO:0000313" key="2">
    <source>
        <dbReference type="EMBL" id="AQG82440.1"/>
    </source>
</evidence>